<sequence>FFKHLTTNSKPILYFYHGELSIRQSDHSAMCPFWQNRIRQNPFQQSMLMQIFAQDTARISKISYVRALIYQGMTVFNRLFSNCL</sequence>
<dbReference type="EMBL" id="HACA01007233">
    <property type="protein sequence ID" value="CDW24594.1"/>
    <property type="molecule type" value="Transcribed_RNA"/>
</dbReference>
<accession>A0A0K2TEZ3</accession>
<evidence type="ECO:0000313" key="1">
    <source>
        <dbReference type="EMBL" id="CDW24594.1"/>
    </source>
</evidence>
<name>A0A0K2TEZ3_LEPSM</name>
<reference evidence="1" key="1">
    <citation type="submission" date="2014-05" db="EMBL/GenBank/DDBJ databases">
        <authorList>
            <person name="Chronopoulou M."/>
        </authorList>
    </citation>
    <scope>NUCLEOTIDE SEQUENCE</scope>
    <source>
        <tissue evidence="1">Whole organism</tissue>
    </source>
</reference>
<dbReference type="AlphaFoldDB" id="A0A0K2TEZ3"/>
<proteinExistence type="predicted"/>
<feature type="non-terminal residue" evidence="1">
    <location>
        <position position="1"/>
    </location>
</feature>
<protein>
    <submittedName>
        <fullName evidence="1">Uncharacterized protein</fullName>
    </submittedName>
</protein>
<organism evidence="1">
    <name type="scientific">Lepeophtheirus salmonis</name>
    <name type="common">Salmon louse</name>
    <name type="synonym">Caligus salmonis</name>
    <dbReference type="NCBI Taxonomy" id="72036"/>
    <lineage>
        <taxon>Eukaryota</taxon>
        <taxon>Metazoa</taxon>
        <taxon>Ecdysozoa</taxon>
        <taxon>Arthropoda</taxon>
        <taxon>Crustacea</taxon>
        <taxon>Multicrustacea</taxon>
        <taxon>Hexanauplia</taxon>
        <taxon>Copepoda</taxon>
        <taxon>Siphonostomatoida</taxon>
        <taxon>Caligidae</taxon>
        <taxon>Lepeophtheirus</taxon>
    </lineage>
</organism>